<dbReference type="EMBL" id="BK032830">
    <property type="protein sequence ID" value="DAF62953.1"/>
    <property type="molecule type" value="Genomic_DNA"/>
</dbReference>
<protein>
    <submittedName>
        <fullName evidence="1">Uncharacterized protein</fullName>
    </submittedName>
</protein>
<reference evidence="1" key="1">
    <citation type="journal article" date="2021" name="Proc. Natl. Acad. Sci. U.S.A.">
        <title>A Catalog of Tens of Thousands of Viruses from Human Metagenomes Reveals Hidden Associations with Chronic Diseases.</title>
        <authorList>
            <person name="Tisza M.J."/>
            <person name="Buck C.B."/>
        </authorList>
    </citation>
    <scope>NUCLEOTIDE SEQUENCE</scope>
    <source>
        <strain evidence="1">Ctu3532</strain>
    </source>
</reference>
<accession>A0A8S5TI86</accession>
<sequence>MAIKNYTSSVSAFSSLAEIQAALAGHGARQIMVDYDDKGRPVGVTFSIDTAAGRQGFVLAANIDGVLRVFRQQKLKEDRDQAERTAWRNLRDWVLAQMAIVEAGMADVDEVFLPYLSDGRGNTLYRVYQSGRLRLEGGHAES</sequence>
<organism evidence="1">
    <name type="scientific">Caudovirales sp. ctu3532</name>
    <dbReference type="NCBI Taxonomy" id="2827639"/>
    <lineage>
        <taxon>Viruses</taxon>
        <taxon>Duplodnaviria</taxon>
        <taxon>Heunggongvirae</taxon>
        <taxon>Uroviricota</taxon>
        <taxon>Caudoviricetes</taxon>
    </lineage>
</organism>
<name>A0A8S5TI86_9CAUD</name>
<proteinExistence type="predicted"/>
<evidence type="ECO:0000313" key="1">
    <source>
        <dbReference type="EMBL" id="DAF62953.1"/>
    </source>
</evidence>